<evidence type="ECO:0000256" key="9">
    <source>
        <dbReference type="HAMAP-Rule" id="MF_00422"/>
    </source>
</evidence>
<dbReference type="Pfam" id="PF00584">
    <property type="entry name" value="SecE"/>
    <property type="match status" value="1"/>
</dbReference>
<keyword evidence="3 9" id="KW-1003">Cell membrane</keyword>
<comment type="similarity">
    <text evidence="9">Belongs to the SecE/SEC61-gamma family.</text>
</comment>
<comment type="caution">
    <text evidence="10">The sequence shown here is derived from an EMBL/GenBank/DDBJ whole genome shotgun (WGS) entry which is preliminary data.</text>
</comment>
<name>A0A1G1WEV9_9BACT</name>
<dbReference type="PROSITE" id="PS01067">
    <property type="entry name" value="SECE_SEC61G"/>
    <property type="match status" value="1"/>
</dbReference>
<dbReference type="HAMAP" id="MF_00422">
    <property type="entry name" value="SecE"/>
    <property type="match status" value="1"/>
</dbReference>
<proteinExistence type="inferred from homology"/>
<comment type="subunit">
    <text evidence="9">Component of the Sec protein translocase complex. Heterotrimer consisting of SecY, SecE and SecG subunits. The heterotrimers can form oligomers, although 1 heterotrimer is thought to be able to translocate proteins. Interacts with the ribosome. Interacts with SecDF, and other proteins may be involved. Interacts with SecA.</text>
</comment>
<dbReference type="GO" id="GO:0043952">
    <property type="term" value="P:protein transport by the Sec complex"/>
    <property type="evidence" value="ECO:0007669"/>
    <property type="project" value="UniProtKB-UniRule"/>
</dbReference>
<dbReference type="Gene3D" id="1.20.5.1030">
    <property type="entry name" value="Preprotein translocase secy subunit"/>
    <property type="match status" value="1"/>
</dbReference>
<dbReference type="GO" id="GO:0009306">
    <property type="term" value="P:protein secretion"/>
    <property type="evidence" value="ECO:0007669"/>
    <property type="project" value="UniProtKB-UniRule"/>
</dbReference>
<keyword evidence="6 9" id="KW-1133">Transmembrane helix</keyword>
<keyword evidence="2 9" id="KW-0813">Transport</keyword>
<dbReference type="NCBIfam" id="TIGR00964">
    <property type="entry name" value="secE_bact"/>
    <property type="match status" value="1"/>
</dbReference>
<dbReference type="GO" id="GO:0008320">
    <property type="term" value="F:protein transmembrane transporter activity"/>
    <property type="evidence" value="ECO:0007669"/>
    <property type="project" value="UniProtKB-UniRule"/>
</dbReference>
<evidence type="ECO:0000256" key="7">
    <source>
        <dbReference type="ARBA" id="ARBA00023010"/>
    </source>
</evidence>
<organism evidence="10 11">
    <name type="scientific">Candidatus Woykebacteria bacterium RBG_16_44_10</name>
    <dbReference type="NCBI Taxonomy" id="1802597"/>
    <lineage>
        <taxon>Bacteria</taxon>
        <taxon>Candidatus Woykeibacteriota</taxon>
    </lineage>
</organism>
<keyword evidence="5 9" id="KW-0653">Protein transport</keyword>
<keyword evidence="4 9" id="KW-0812">Transmembrane</keyword>
<evidence type="ECO:0000256" key="5">
    <source>
        <dbReference type="ARBA" id="ARBA00022927"/>
    </source>
</evidence>
<keyword evidence="8 9" id="KW-0472">Membrane</keyword>
<comment type="subcellular location">
    <subcellularLocation>
        <location evidence="9">Cell membrane</location>
        <topology evidence="9">Single-pass membrane protein</topology>
    </subcellularLocation>
    <subcellularLocation>
        <location evidence="1">Membrane</location>
    </subcellularLocation>
</comment>
<comment type="function">
    <text evidence="9">Essential subunit of the Sec protein translocation channel SecYEG. Clamps together the 2 halves of SecY. May contact the channel plug during translocation.</text>
</comment>
<protein>
    <recommendedName>
        <fullName evidence="9">Protein translocase subunit SecE</fullName>
    </recommendedName>
</protein>
<evidence type="ECO:0000256" key="4">
    <source>
        <dbReference type="ARBA" id="ARBA00022692"/>
    </source>
</evidence>
<gene>
    <name evidence="9" type="primary">secE</name>
    <name evidence="10" type="ORF">A2Z24_00510</name>
</gene>
<dbReference type="GO" id="GO:0005886">
    <property type="term" value="C:plasma membrane"/>
    <property type="evidence" value="ECO:0007669"/>
    <property type="project" value="UniProtKB-SubCell"/>
</dbReference>
<dbReference type="InterPro" id="IPR038379">
    <property type="entry name" value="SecE_sf"/>
</dbReference>
<evidence type="ECO:0000256" key="6">
    <source>
        <dbReference type="ARBA" id="ARBA00022989"/>
    </source>
</evidence>
<feature type="transmembrane region" description="Helical" evidence="9">
    <location>
        <begin position="29"/>
        <end position="55"/>
    </location>
</feature>
<dbReference type="PANTHER" id="PTHR33910:SF1">
    <property type="entry name" value="PROTEIN TRANSLOCASE SUBUNIT SECE"/>
    <property type="match status" value="1"/>
</dbReference>
<dbReference type="EMBL" id="MHCT01000021">
    <property type="protein sequence ID" value="OGY25797.1"/>
    <property type="molecule type" value="Genomic_DNA"/>
</dbReference>
<dbReference type="GO" id="GO:0065002">
    <property type="term" value="P:intracellular protein transmembrane transport"/>
    <property type="evidence" value="ECO:0007669"/>
    <property type="project" value="UniProtKB-UniRule"/>
</dbReference>
<sequence>MLKAYRFFIEVWEELGKVTWPTRAEATKMVLTVLIASVLIAVFIGSLDFVLVSFIKKVLGS</sequence>
<evidence type="ECO:0000256" key="2">
    <source>
        <dbReference type="ARBA" id="ARBA00022448"/>
    </source>
</evidence>
<dbReference type="InterPro" id="IPR001901">
    <property type="entry name" value="Translocase_SecE/Sec61-g"/>
</dbReference>
<dbReference type="AlphaFoldDB" id="A0A1G1WEV9"/>
<evidence type="ECO:0000256" key="1">
    <source>
        <dbReference type="ARBA" id="ARBA00004370"/>
    </source>
</evidence>
<dbReference type="PANTHER" id="PTHR33910">
    <property type="entry name" value="PROTEIN TRANSLOCASE SUBUNIT SECE"/>
    <property type="match status" value="1"/>
</dbReference>
<accession>A0A1G1WEV9</accession>
<evidence type="ECO:0000313" key="10">
    <source>
        <dbReference type="EMBL" id="OGY25797.1"/>
    </source>
</evidence>
<evidence type="ECO:0000313" key="11">
    <source>
        <dbReference type="Proteomes" id="UP000177588"/>
    </source>
</evidence>
<dbReference type="STRING" id="1802597.A2Z24_00510"/>
<dbReference type="InterPro" id="IPR005807">
    <property type="entry name" value="SecE_bac"/>
</dbReference>
<keyword evidence="7 9" id="KW-0811">Translocation</keyword>
<dbReference type="GO" id="GO:0006605">
    <property type="term" value="P:protein targeting"/>
    <property type="evidence" value="ECO:0007669"/>
    <property type="project" value="UniProtKB-UniRule"/>
</dbReference>
<evidence type="ECO:0000256" key="8">
    <source>
        <dbReference type="ARBA" id="ARBA00023136"/>
    </source>
</evidence>
<dbReference type="Proteomes" id="UP000177588">
    <property type="component" value="Unassembled WGS sequence"/>
</dbReference>
<reference evidence="10 11" key="1">
    <citation type="journal article" date="2016" name="Nat. Commun.">
        <title>Thousands of microbial genomes shed light on interconnected biogeochemical processes in an aquifer system.</title>
        <authorList>
            <person name="Anantharaman K."/>
            <person name="Brown C.T."/>
            <person name="Hug L.A."/>
            <person name="Sharon I."/>
            <person name="Castelle C.J."/>
            <person name="Probst A.J."/>
            <person name="Thomas B.C."/>
            <person name="Singh A."/>
            <person name="Wilkins M.J."/>
            <person name="Karaoz U."/>
            <person name="Brodie E.L."/>
            <person name="Williams K.H."/>
            <person name="Hubbard S.S."/>
            <person name="Banfield J.F."/>
        </authorList>
    </citation>
    <scope>NUCLEOTIDE SEQUENCE [LARGE SCALE GENOMIC DNA]</scope>
</reference>
<evidence type="ECO:0000256" key="3">
    <source>
        <dbReference type="ARBA" id="ARBA00022475"/>
    </source>
</evidence>